<dbReference type="Gene3D" id="2.40.10.10">
    <property type="entry name" value="Trypsin-like serine proteases"/>
    <property type="match status" value="2"/>
</dbReference>
<dbReference type="InterPro" id="IPR043504">
    <property type="entry name" value="Peptidase_S1_PA_chymotrypsin"/>
</dbReference>
<organism evidence="6 7">
    <name type="scientific">Moryella indoligenes</name>
    <dbReference type="NCBI Taxonomy" id="371674"/>
    <lineage>
        <taxon>Bacteria</taxon>
        <taxon>Bacillati</taxon>
        <taxon>Bacillota</taxon>
        <taxon>Clostridia</taxon>
        <taxon>Lachnospirales</taxon>
        <taxon>Lachnospiraceae</taxon>
        <taxon>Moryella</taxon>
    </lineage>
</organism>
<dbReference type="PANTHER" id="PTHR43343">
    <property type="entry name" value="PEPTIDASE S12"/>
    <property type="match status" value="1"/>
</dbReference>
<dbReference type="InterPro" id="IPR009003">
    <property type="entry name" value="Peptidase_S1_PA"/>
</dbReference>
<evidence type="ECO:0000313" key="6">
    <source>
        <dbReference type="EMBL" id="MDQ0151367.1"/>
    </source>
</evidence>
<feature type="compositionally biased region" description="Polar residues" evidence="4">
    <location>
        <begin position="1"/>
        <end position="16"/>
    </location>
</feature>
<evidence type="ECO:0000313" key="7">
    <source>
        <dbReference type="Proteomes" id="UP001241537"/>
    </source>
</evidence>
<dbReference type="InterPro" id="IPR001478">
    <property type="entry name" value="PDZ"/>
</dbReference>
<dbReference type="Gene3D" id="2.30.42.10">
    <property type="match status" value="1"/>
</dbReference>
<dbReference type="InterPro" id="IPR051201">
    <property type="entry name" value="Chloro_Bact_Ser_Proteases"/>
</dbReference>
<comment type="similarity">
    <text evidence="1">Belongs to the peptidase S1C family.</text>
</comment>
<name>A0AAE3V7T7_9FIRM</name>
<dbReference type="AlphaFoldDB" id="A0AAE3V7T7"/>
<evidence type="ECO:0000259" key="5">
    <source>
        <dbReference type="PROSITE" id="PS50106"/>
    </source>
</evidence>
<dbReference type="InterPro" id="IPR036034">
    <property type="entry name" value="PDZ_sf"/>
</dbReference>
<dbReference type="PRINTS" id="PR00834">
    <property type="entry name" value="PROTEASES2C"/>
</dbReference>
<accession>A0AAE3V7T7</accession>
<dbReference type="SUPFAM" id="SSF50494">
    <property type="entry name" value="Trypsin-like serine proteases"/>
    <property type="match status" value="1"/>
</dbReference>
<feature type="compositionally biased region" description="Basic and acidic residues" evidence="4">
    <location>
        <begin position="106"/>
        <end position="115"/>
    </location>
</feature>
<keyword evidence="3 6" id="KW-0378">Hydrolase</keyword>
<evidence type="ECO:0000256" key="2">
    <source>
        <dbReference type="ARBA" id="ARBA00022670"/>
    </source>
</evidence>
<dbReference type="SMART" id="SM00228">
    <property type="entry name" value="PDZ"/>
    <property type="match status" value="1"/>
</dbReference>
<feature type="region of interest" description="Disordered" evidence="4">
    <location>
        <begin position="87"/>
        <end position="119"/>
    </location>
</feature>
<keyword evidence="2 6" id="KW-0645">Protease</keyword>
<feature type="region of interest" description="Disordered" evidence="4">
    <location>
        <begin position="456"/>
        <end position="491"/>
    </location>
</feature>
<dbReference type="PANTHER" id="PTHR43343:SF3">
    <property type="entry name" value="PROTEASE DO-LIKE 8, CHLOROPLASTIC"/>
    <property type="match status" value="1"/>
</dbReference>
<protein>
    <submittedName>
        <fullName evidence="6">Serine protease Do</fullName>
        <ecNumber evidence="6">3.4.21.107</ecNumber>
    </submittedName>
</protein>
<dbReference type="SUPFAM" id="SSF50156">
    <property type="entry name" value="PDZ domain-like"/>
    <property type="match status" value="1"/>
</dbReference>
<dbReference type="InterPro" id="IPR001940">
    <property type="entry name" value="Peptidase_S1C"/>
</dbReference>
<dbReference type="Proteomes" id="UP001241537">
    <property type="component" value="Unassembled WGS sequence"/>
</dbReference>
<evidence type="ECO:0000256" key="4">
    <source>
        <dbReference type="SAM" id="MobiDB-lite"/>
    </source>
</evidence>
<dbReference type="EMBL" id="JAUSTO010000001">
    <property type="protein sequence ID" value="MDQ0151367.1"/>
    <property type="molecule type" value="Genomic_DNA"/>
</dbReference>
<evidence type="ECO:0000256" key="1">
    <source>
        <dbReference type="ARBA" id="ARBA00010541"/>
    </source>
</evidence>
<evidence type="ECO:0000256" key="3">
    <source>
        <dbReference type="ARBA" id="ARBA00022801"/>
    </source>
</evidence>
<dbReference type="RefSeq" id="WP_307251781.1">
    <property type="nucleotide sequence ID" value="NZ_JAUSTO010000001.1"/>
</dbReference>
<dbReference type="Pfam" id="PF13180">
    <property type="entry name" value="PDZ_2"/>
    <property type="match status" value="1"/>
</dbReference>
<comment type="caution">
    <text evidence="6">The sequence shown here is derived from an EMBL/GenBank/DDBJ whole genome shotgun (WGS) entry which is preliminary data.</text>
</comment>
<dbReference type="GO" id="GO:0004252">
    <property type="term" value="F:serine-type endopeptidase activity"/>
    <property type="evidence" value="ECO:0007669"/>
    <property type="project" value="InterPro"/>
</dbReference>
<dbReference type="EC" id="3.4.21.107" evidence="6"/>
<keyword evidence="7" id="KW-1185">Reference proteome</keyword>
<feature type="region of interest" description="Disordered" evidence="4">
    <location>
        <begin position="1"/>
        <end position="41"/>
    </location>
</feature>
<sequence length="505" mass="52763">MYGENNQYQNYSNMPYDNTAAGSSGGSYGAPDEGPKEAKKSGSLLRKLGTSAACALVFGCVAGVTMSGVGHVAGRSAAGSAAAESSAVAGRSESAEEKQTQAPARESAESQRDAASETLAGSSNLDVSAIVEKAMPSVVAINVKGEQQVSDWFGRAQTYETSGAGSGILIGENDEEYLIVTNNHVVANTTSMSVQFIDGQSVDAELKGTDSAADVAVIAVKKSDVSDETRAEIKVAEVGDSEKLKVGQGVIAIGNALGYGQSVTVGYVSATNRTITAQDAATGEKAKVQNLLQTDAAINPGNSGGALLNMQGQVIGINESKSVDTTVEGMGYAIPISSVTQLIETLSTQKTRAQVAEADRGYIGFQGQNVDEEAARKFNMPVGIFVYKLLDGGAAAHSDLQESDIITKFEGQTVTTIEELKERLTRYSKGETVTLTVQRPSGKSYEEKEIQITLAAQGSVEGRSSGAAEQPDSSEEEGSSDRGSGRIPWGSIDDFFRNGGFQFQW</sequence>
<proteinExistence type="inferred from homology"/>
<dbReference type="Pfam" id="PF13365">
    <property type="entry name" value="Trypsin_2"/>
    <property type="match status" value="1"/>
</dbReference>
<feature type="domain" description="PDZ" evidence="5">
    <location>
        <begin position="352"/>
        <end position="441"/>
    </location>
</feature>
<dbReference type="PROSITE" id="PS50106">
    <property type="entry name" value="PDZ"/>
    <property type="match status" value="1"/>
</dbReference>
<gene>
    <name evidence="6" type="ORF">J2S20_000041</name>
</gene>
<dbReference type="GO" id="GO:0006508">
    <property type="term" value="P:proteolysis"/>
    <property type="evidence" value="ECO:0007669"/>
    <property type="project" value="UniProtKB-KW"/>
</dbReference>
<reference evidence="6" key="1">
    <citation type="submission" date="2023-07" db="EMBL/GenBank/DDBJ databases">
        <title>Genomic Encyclopedia of Type Strains, Phase IV (KMG-IV): sequencing the most valuable type-strain genomes for metagenomic binning, comparative biology and taxonomic classification.</title>
        <authorList>
            <person name="Goeker M."/>
        </authorList>
    </citation>
    <scope>NUCLEOTIDE SEQUENCE</scope>
    <source>
        <strain evidence="6">DSM 19659</strain>
    </source>
</reference>